<evidence type="ECO:0000256" key="5">
    <source>
        <dbReference type="ARBA" id="ARBA00023014"/>
    </source>
</evidence>
<keyword evidence="3" id="KW-0560">Oxidoreductase</keyword>
<sequence length="753" mass="85693">MTKFDSIHSENITSQEVLHQLEALCTAEEPAACTAMCPLHVDARGMCRLMGEGDFQSAFKIYQKQVPFPLILAYTCNAPCKKSCIRKDYGGAVDVDKLERKLAETVGKPRKAPVFLQRKNKKVAIIGGGVRGMSAAHDLARKGYSVIIYEKSNVLGGKLWELIPEQLPLEVFERDQTILRDLKVKIEYGAEIKNVPALLEEVDGVYIATSSIKGLFEDYKMIVPRECKIGLRPRNGIVYEMFDGRYSGATLDRLFQGVNLEVGREKEGSYRTSLLTNQKNLSVEHPKDEVIEEAQRCIQCKCEMCVEKCGFLQEYGKNPRQYVREVYNNLSIAMGTHHANKMINTCALCRQCEAICPNGLDMSKVFLAAREKMVETKKMPPSAFEFGLLDMEHSMSESHFLVKHQAGFDSSKVLFFPGCQLTASEPDLVKAIYQDLCGRIPEGVGLFLSCCGILGKWAGDKEVFEKVKSQVVRGWEELGKPKILTACPTCNETFKKEYGMEVESLFEILKECQSKEQEKKRMVLHHACGARYDGEMKESVLQLANNCQLEITGRDDLQEESPCCGYGGLASIADEDVADHITEVSLEQLSGEEELPILTYCVNCRDRFLKKGRESWHILEVFYGKTDKIRHCSPTWSERRENRETLKREILRELWEVEVKEQEKYNLIIDEELERKLEKTHILHSDIVAVIKHAEKTKERLIDPENGHFTAYHRPGNVTFWVEYLVESGGYHIYNAYSHRMDFILDDSITKGR</sequence>
<dbReference type="InterPro" id="IPR009051">
    <property type="entry name" value="Helical_ferredxn"/>
</dbReference>
<evidence type="ECO:0000256" key="4">
    <source>
        <dbReference type="ARBA" id="ARBA00023004"/>
    </source>
</evidence>
<dbReference type="Pfam" id="PF13534">
    <property type="entry name" value="Fer4_17"/>
    <property type="match status" value="1"/>
</dbReference>
<dbReference type="PANTHER" id="PTHR43255">
    <property type="entry name" value="IRON-SULFUR-BINDING OXIDOREDUCTASE FADF-RELATED-RELATED"/>
    <property type="match status" value="1"/>
</dbReference>
<name>A0ABT1E8D1_9FIRM</name>
<keyword evidence="1" id="KW-0004">4Fe-4S</keyword>
<dbReference type="EMBL" id="JAMZFW010000007">
    <property type="protein sequence ID" value="MCP1102088.1"/>
    <property type="molecule type" value="Genomic_DNA"/>
</dbReference>
<dbReference type="InterPro" id="IPR028261">
    <property type="entry name" value="DPD_II"/>
</dbReference>
<dbReference type="SUPFAM" id="SSF46548">
    <property type="entry name" value="alpha-helical ferredoxin"/>
    <property type="match status" value="2"/>
</dbReference>
<dbReference type="NCBIfam" id="NF045663">
    <property type="entry name" value="diclust_near_Sec"/>
    <property type="match status" value="1"/>
</dbReference>
<dbReference type="Pfam" id="PF14691">
    <property type="entry name" value="Fer4_20"/>
    <property type="match status" value="1"/>
</dbReference>
<keyword evidence="4" id="KW-0408">Iron</keyword>
<proteinExistence type="predicted"/>
<feature type="domain" description="Dihydroprymidine dehydrogenase" evidence="7">
    <location>
        <begin position="24"/>
        <end position="105"/>
    </location>
</feature>
<dbReference type="PROSITE" id="PS00198">
    <property type="entry name" value="4FE4S_FER_1"/>
    <property type="match status" value="1"/>
</dbReference>
<dbReference type="PANTHER" id="PTHR43255:SF1">
    <property type="entry name" value="IRON-SULFUR-BINDING OXIDOREDUCTASE FADF-RELATED"/>
    <property type="match status" value="1"/>
</dbReference>
<dbReference type="Pfam" id="PF13450">
    <property type="entry name" value="NAD_binding_8"/>
    <property type="match status" value="1"/>
</dbReference>
<keyword evidence="2" id="KW-0479">Metal-binding</keyword>
<dbReference type="InterPro" id="IPR017900">
    <property type="entry name" value="4Fe4S_Fe_S_CS"/>
</dbReference>
<evidence type="ECO:0000313" key="8">
    <source>
        <dbReference type="EMBL" id="MCP1102088.1"/>
    </source>
</evidence>
<evidence type="ECO:0000256" key="2">
    <source>
        <dbReference type="ARBA" id="ARBA00022723"/>
    </source>
</evidence>
<dbReference type="InterPro" id="IPR051460">
    <property type="entry name" value="HdrC_iron-sulfur_subunit"/>
</dbReference>
<feature type="domain" description="Cysteine-rich" evidence="6">
    <location>
        <begin position="413"/>
        <end position="494"/>
    </location>
</feature>
<evidence type="ECO:0000259" key="7">
    <source>
        <dbReference type="Pfam" id="PF14691"/>
    </source>
</evidence>
<dbReference type="InterPro" id="IPR004017">
    <property type="entry name" value="Cys_rich_dom"/>
</dbReference>
<keyword evidence="5" id="KW-0411">Iron-sulfur</keyword>
<accession>A0ABT1E8D1</accession>
<dbReference type="Pfam" id="PF02754">
    <property type="entry name" value="CCG"/>
    <property type="match status" value="2"/>
</dbReference>
<dbReference type="PRINTS" id="PR00419">
    <property type="entry name" value="ADXRDTASE"/>
</dbReference>
<dbReference type="Gene3D" id="1.10.1060.10">
    <property type="entry name" value="Alpha-helical ferredoxin"/>
    <property type="match status" value="2"/>
</dbReference>
<protein>
    <submittedName>
        <fullName evidence="8">FAD-dependent oxidoreductase</fullName>
    </submittedName>
</protein>
<gene>
    <name evidence="8" type="ORF">NK125_06605</name>
</gene>
<evidence type="ECO:0000256" key="1">
    <source>
        <dbReference type="ARBA" id="ARBA00022485"/>
    </source>
</evidence>
<evidence type="ECO:0000313" key="9">
    <source>
        <dbReference type="Proteomes" id="UP001523566"/>
    </source>
</evidence>
<evidence type="ECO:0000259" key="6">
    <source>
        <dbReference type="Pfam" id="PF02754"/>
    </source>
</evidence>
<keyword evidence="9" id="KW-1185">Reference proteome</keyword>
<dbReference type="Proteomes" id="UP001523566">
    <property type="component" value="Unassembled WGS sequence"/>
</dbReference>
<evidence type="ECO:0000256" key="3">
    <source>
        <dbReference type="ARBA" id="ARBA00023002"/>
    </source>
</evidence>
<dbReference type="Gene3D" id="3.40.50.720">
    <property type="entry name" value="NAD(P)-binding Rossmann-like Domain"/>
    <property type="match status" value="1"/>
</dbReference>
<reference evidence="8 9" key="1">
    <citation type="journal article" date="2022" name="Genome Biol. Evol.">
        <title>Host diet, physiology and behaviors set the stage for Lachnospiraceae cladogenesis.</title>
        <authorList>
            <person name="Vera-Ponce De Leon A."/>
            <person name="Schneider M."/>
            <person name="Jahnes B.C."/>
            <person name="Sadowski V."/>
            <person name="Camuy-Velez L.A."/>
            <person name="Duan J."/>
            <person name="Sabree Z.L."/>
        </authorList>
    </citation>
    <scope>NUCLEOTIDE SEQUENCE [LARGE SCALE GENOMIC DNA]</scope>
    <source>
        <strain evidence="8 9">PAL113</strain>
    </source>
</reference>
<organism evidence="8 9">
    <name type="scientific">Aequitasia blattaphilus</name>
    <dbReference type="NCBI Taxonomy" id="2949332"/>
    <lineage>
        <taxon>Bacteria</taxon>
        <taxon>Bacillati</taxon>
        <taxon>Bacillota</taxon>
        <taxon>Clostridia</taxon>
        <taxon>Lachnospirales</taxon>
        <taxon>Lachnospiraceae</taxon>
        <taxon>Aequitasia</taxon>
    </lineage>
</organism>
<comment type="caution">
    <text evidence="8">The sequence shown here is derived from an EMBL/GenBank/DDBJ whole genome shotgun (WGS) entry which is preliminary data.</text>
</comment>
<dbReference type="SUPFAM" id="SSF51971">
    <property type="entry name" value="Nucleotide-binding domain"/>
    <property type="match status" value="1"/>
</dbReference>
<dbReference type="RefSeq" id="WP_262065873.1">
    <property type="nucleotide sequence ID" value="NZ_JAMXOD010000007.1"/>
</dbReference>
<feature type="domain" description="Cysteine-rich" evidence="6">
    <location>
        <begin position="524"/>
        <end position="605"/>
    </location>
</feature>